<dbReference type="GO" id="GO:0005737">
    <property type="term" value="C:cytoplasm"/>
    <property type="evidence" value="ECO:0000318"/>
    <property type="project" value="GO_Central"/>
</dbReference>
<dbReference type="SMART" id="SM01085">
    <property type="entry name" value="CK_II_beta"/>
    <property type="match status" value="1"/>
</dbReference>
<dbReference type="SMR" id="A2DR36"/>
<dbReference type="VEuPathDB" id="TrichDB:TVAG_303540"/>
<accession>A2DR36</accession>
<dbReference type="SUPFAM" id="SSF57798">
    <property type="entry name" value="Casein kinase II beta subunit"/>
    <property type="match status" value="1"/>
</dbReference>
<name>A2DR36_TRIV3</name>
<dbReference type="VEuPathDB" id="TrichDB:TVAGG3_0694940"/>
<organism evidence="3 4">
    <name type="scientific">Trichomonas vaginalis (strain ATCC PRA-98 / G3)</name>
    <dbReference type="NCBI Taxonomy" id="412133"/>
    <lineage>
        <taxon>Eukaryota</taxon>
        <taxon>Metamonada</taxon>
        <taxon>Parabasalia</taxon>
        <taxon>Trichomonadida</taxon>
        <taxon>Trichomonadidae</taxon>
        <taxon>Trichomonas</taxon>
    </lineage>
</organism>
<dbReference type="RefSeq" id="XP_001329358.1">
    <property type="nucleotide sequence ID" value="XM_001329323.1"/>
</dbReference>
<dbReference type="OrthoDB" id="3971593at2759"/>
<dbReference type="InterPro" id="IPR035991">
    <property type="entry name" value="Casein_kinase_II_beta-like"/>
</dbReference>
<dbReference type="InterPro" id="IPR000704">
    <property type="entry name" value="Casein_kinase_II_reg-sub"/>
</dbReference>
<proteinExistence type="inferred from homology"/>
<reference evidence="3" key="2">
    <citation type="journal article" date="2007" name="Science">
        <title>Draft genome sequence of the sexually transmitted pathogen Trichomonas vaginalis.</title>
        <authorList>
            <person name="Carlton J.M."/>
            <person name="Hirt R.P."/>
            <person name="Silva J.C."/>
            <person name="Delcher A.L."/>
            <person name="Schatz M."/>
            <person name="Zhao Q."/>
            <person name="Wortman J.R."/>
            <person name="Bidwell S.L."/>
            <person name="Alsmark U.C.M."/>
            <person name="Besteiro S."/>
            <person name="Sicheritz-Ponten T."/>
            <person name="Noel C.J."/>
            <person name="Dacks J.B."/>
            <person name="Foster P.G."/>
            <person name="Simillion C."/>
            <person name="Van de Peer Y."/>
            <person name="Miranda-Saavedra D."/>
            <person name="Barton G.J."/>
            <person name="Westrop G.D."/>
            <person name="Mueller S."/>
            <person name="Dessi D."/>
            <person name="Fiori P.L."/>
            <person name="Ren Q."/>
            <person name="Paulsen I."/>
            <person name="Zhang H."/>
            <person name="Bastida-Corcuera F.D."/>
            <person name="Simoes-Barbosa A."/>
            <person name="Brown M.T."/>
            <person name="Hayes R.D."/>
            <person name="Mukherjee M."/>
            <person name="Okumura C.Y."/>
            <person name="Schneider R."/>
            <person name="Smith A.J."/>
            <person name="Vanacova S."/>
            <person name="Villalvazo M."/>
            <person name="Haas B.J."/>
            <person name="Pertea M."/>
            <person name="Feldblyum T.V."/>
            <person name="Utterback T.R."/>
            <person name="Shu C.L."/>
            <person name="Osoegawa K."/>
            <person name="de Jong P.J."/>
            <person name="Hrdy I."/>
            <person name="Horvathova L."/>
            <person name="Zubacova Z."/>
            <person name="Dolezal P."/>
            <person name="Malik S.B."/>
            <person name="Logsdon J.M. Jr."/>
            <person name="Henze K."/>
            <person name="Gupta A."/>
            <person name="Wang C.C."/>
            <person name="Dunne R.L."/>
            <person name="Upcroft J.A."/>
            <person name="Upcroft P."/>
            <person name="White O."/>
            <person name="Salzberg S.L."/>
            <person name="Tang P."/>
            <person name="Chiu C.-H."/>
            <person name="Lee Y.-S."/>
            <person name="Embley T.M."/>
            <person name="Coombs G.H."/>
            <person name="Mottram J.C."/>
            <person name="Tachezy J."/>
            <person name="Fraser-Liggett C.M."/>
            <person name="Johnson P.J."/>
        </authorList>
    </citation>
    <scope>NUCLEOTIDE SEQUENCE [LARGE SCALE GENOMIC DNA]</scope>
    <source>
        <strain evidence="3">G3</strain>
    </source>
</reference>
<dbReference type="Proteomes" id="UP000001542">
    <property type="component" value="Unassembled WGS sequence"/>
</dbReference>
<dbReference type="PRINTS" id="PR00472">
    <property type="entry name" value="CASNKINASEII"/>
</dbReference>
<keyword evidence="4" id="KW-1185">Reference proteome</keyword>
<dbReference type="PANTHER" id="PTHR11740:SF0">
    <property type="entry name" value="CASEIN KINASE II SUBUNIT BETA"/>
    <property type="match status" value="1"/>
</dbReference>
<dbReference type="PANTHER" id="PTHR11740">
    <property type="entry name" value="CASEIN KINASE II SUBUNIT BETA"/>
    <property type="match status" value="1"/>
</dbReference>
<reference evidence="3" key="1">
    <citation type="submission" date="2006-10" db="EMBL/GenBank/DDBJ databases">
        <authorList>
            <person name="Amadeo P."/>
            <person name="Zhao Q."/>
            <person name="Wortman J."/>
            <person name="Fraser-Liggett C."/>
            <person name="Carlton J."/>
        </authorList>
    </citation>
    <scope>NUCLEOTIDE SEQUENCE</scope>
    <source>
        <strain evidence="3">G3</strain>
    </source>
</reference>
<dbReference type="Gene3D" id="2.20.25.20">
    <property type="match status" value="1"/>
</dbReference>
<dbReference type="InParanoid" id="A2DR36"/>
<dbReference type="FunFam" id="2.20.25.20:FF:000001">
    <property type="entry name" value="Casein kinase II subunit beta"/>
    <property type="match status" value="1"/>
</dbReference>
<dbReference type="GO" id="GO:0019887">
    <property type="term" value="F:protein kinase regulator activity"/>
    <property type="evidence" value="ECO:0000318"/>
    <property type="project" value="GO_Central"/>
</dbReference>
<evidence type="ECO:0000256" key="1">
    <source>
        <dbReference type="ARBA" id="ARBA00006941"/>
    </source>
</evidence>
<dbReference type="KEGG" id="tva:4775150"/>
<dbReference type="GO" id="GO:0005956">
    <property type="term" value="C:protein kinase CK2 complex"/>
    <property type="evidence" value="ECO:0000318"/>
    <property type="project" value="GO_Central"/>
</dbReference>
<dbReference type="PROSITE" id="PS01101">
    <property type="entry name" value="CK2_BETA"/>
    <property type="match status" value="1"/>
</dbReference>
<comment type="similarity">
    <text evidence="1 2">Belongs to the casein kinase 2 subunit beta family.</text>
</comment>
<sequence>MHSRYSTRTAPHRIFIQALNENGSSKDWKKSFLEDPNNKWLCDIPDDYINEINNVYGLSDEIDNFNECKDIITHKIKSENIDPGKYIEVERNLPIAYGMIHARYIMSPDGMNNMTEKYKRKIFGTCPRYSCNNEPLLPIGISSQTKVSTVKVFCPCCRRIYEPRPPVSLDGAFFGPNVAHMLIDHLDIFDHNLLYKPYIRKACGFKVYDPRFDAKQRFP</sequence>
<protein>
    <recommendedName>
        <fullName evidence="2">Casein kinase II subunit beta</fullName>
        <shortName evidence="2">CK II beta</shortName>
    </recommendedName>
</protein>
<evidence type="ECO:0000313" key="3">
    <source>
        <dbReference type="EMBL" id="EAY17135.1"/>
    </source>
</evidence>
<comment type="subunit">
    <text evidence="2">Tetramer of two alpha and two beta subunits.</text>
</comment>
<dbReference type="Pfam" id="PF01214">
    <property type="entry name" value="CK_II_beta"/>
    <property type="match status" value="1"/>
</dbReference>
<dbReference type="InterPro" id="IPR016149">
    <property type="entry name" value="Casein_kin_II_reg-sub_N"/>
</dbReference>
<dbReference type="Gene3D" id="1.10.1820.10">
    <property type="entry name" value="protein kinase ck2 holoenzyme, chain C, domain 1"/>
    <property type="match status" value="1"/>
</dbReference>
<dbReference type="AlphaFoldDB" id="A2DR36"/>
<dbReference type="EMBL" id="DS113234">
    <property type="protein sequence ID" value="EAY17135.1"/>
    <property type="molecule type" value="Genomic_DNA"/>
</dbReference>
<gene>
    <name evidence="3" type="ORF">TVAG_303540</name>
</gene>
<dbReference type="FunFam" id="1.10.1820.10:FF:000006">
    <property type="entry name" value="Casein kinase II subunit beta"/>
    <property type="match status" value="1"/>
</dbReference>
<dbReference type="STRING" id="5722.A2DR36"/>
<evidence type="ECO:0000313" key="4">
    <source>
        <dbReference type="Proteomes" id="UP000001542"/>
    </source>
</evidence>
<evidence type="ECO:0000256" key="2">
    <source>
        <dbReference type="RuleBase" id="RU361268"/>
    </source>
</evidence>
<dbReference type="eggNOG" id="KOG3092">
    <property type="taxonomic scope" value="Eukaryota"/>
</dbReference>